<keyword evidence="3" id="KW-1185">Reference proteome</keyword>
<evidence type="ECO:0000313" key="2">
    <source>
        <dbReference type="EMBL" id="MXU65142.1"/>
    </source>
</evidence>
<dbReference type="Proteomes" id="UP000436016">
    <property type="component" value="Unassembled WGS sequence"/>
</dbReference>
<proteinExistence type="predicted"/>
<name>A0A6B0TV96_9RHOB</name>
<dbReference type="RefSeq" id="WP_160853358.1">
    <property type="nucleotide sequence ID" value="NZ_WUWG01000003.1"/>
</dbReference>
<keyword evidence="1" id="KW-0472">Membrane</keyword>
<dbReference type="Pfam" id="PF09945">
    <property type="entry name" value="DUF2177"/>
    <property type="match status" value="1"/>
</dbReference>
<feature type="transmembrane region" description="Helical" evidence="1">
    <location>
        <begin position="71"/>
        <end position="90"/>
    </location>
</feature>
<evidence type="ECO:0000313" key="3">
    <source>
        <dbReference type="Proteomes" id="UP000436016"/>
    </source>
</evidence>
<keyword evidence="1" id="KW-1133">Transmembrane helix</keyword>
<reference evidence="2 3" key="1">
    <citation type="submission" date="2019-12" db="EMBL/GenBank/DDBJ databases">
        <title>Strain KN286 was isolated from seawater, which was collected from Caroline Seamount in the tropical western Pacific.</title>
        <authorList>
            <person name="Wang Q."/>
        </authorList>
    </citation>
    <scope>NUCLEOTIDE SEQUENCE [LARGE SCALE GENOMIC DNA]</scope>
    <source>
        <strain evidence="2 3">KN286</strain>
    </source>
</reference>
<dbReference type="InterPro" id="IPR018687">
    <property type="entry name" value="DUF2177_membr"/>
</dbReference>
<comment type="caution">
    <text evidence="2">The sequence shown here is derived from an EMBL/GenBank/DDBJ whole genome shotgun (WGS) entry which is preliminary data.</text>
</comment>
<protein>
    <submittedName>
        <fullName evidence="2">DUF2177 family protein</fullName>
    </submittedName>
</protein>
<evidence type="ECO:0000256" key="1">
    <source>
        <dbReference type="SAM" id="Phobius"/>
    </source>
</evidence>
<feature type="transmembrane region" description="Helical" evidence="1">
    <location>
        <begin position="43"/>
        <end position="64"/>
    </location>
</feature>
<sequence length="132" mass="14396">MTAVWLYLVSVVIFLGLDAIGLPLIVKPVFDRYVGDMLRDQIAYVPALIFYLFYIAGLVWFVSWPALREGTILQAGLNGAFFGAVAYGTYEFTNYATLKGWSPAMVATDLIWGTAITAIAAMSGVAIIRAFA</sequence>
<organism evidence="2 3">
    <name type="scientific">Oceanomicrobium pacificus</name>
    <dbReference type="NCBI Taxonomy" id="2692916"/>
    <lineage>
        <taxon>Bacteria</taxon>
        <taxon>Pseudomonadati</taxon>
        <taxon>Pseudomonadota</taxon>
        <taxon>Alphaproteobacteria</taxon>
        <taxon>Rhodobacterales</taxon>
        <taxon>Paracoccaceae</taxon>
        <taxon>Oceanomicrobium</taxon>
    </lineage>
</organism>
<dbReference type="EMBL" id="WUWG01000003">
    <property type="protein sequence ID" value="MXU65142.1"/>
    <property type="molecule type" value="Genomic_DNA"/>
</dbReference>
<dbReference type="AlphaFoldDB" id="A0A6B0TV96"/>
<accession>A0A6B0TV96</accession>
<gene>
    <name evidence="2" type="ORF">GSH16_06760</name>
</gene>
<feature type="transmembrane region" description="Helical" evidence="1">
    <location>
        <begin position="110"/>
        <end position="131"/>
    </location>
</feature>
<keyword evidence="1" id="KW-0812">Transmembrane</keyword>